<sequence length="216" mass="24196">MDDPSRAGCHLARDPCLYPMDPMEMSCFDIRATHVPVLSAPRRSQDTRAAKRRGTSSPPRISLAGYTNGDGYWITSSSLINKRSRLQPLNQDSRPEQQMHQSTCLNLSADAQNAEGDLWILPDFDEWEVDNDSQQQDHLQTTKKQGAWAPLVKRAASSNRERLRRRLEGDGWDFVGGKYGEDDAALKEAAETSEASQESVDEEFDVVVLPMVRVAC</sequence>
<dbReference type="EMBL" id="JAKJXO020000001">
    <property type="protein sequence ID" value="KAL1611924.1"/>
    <property type="molecule type" value="Genomic_DNA"/>
</dbReference>
<protein>
    <submittedName>
        <fullName evidence="2">Uncharacterized protein</fullName>
    </submittedName>
</protein>
<comment type="caution">
    <text evidence="2">The sequence shown here is derived from an EMBL/GenBank/DDBJ whole genome shotgun (WGS) entry which is preliminary data.</text>
</comment>
<accession>A0ABR3S6L5</accession>
<reference evidence="2 3" key="1">
    <citation type="submission" date="2024-02" db="EMBL/GenBank/DDBJ databases">
        <title>De novo assembly and annotation of 12 fungi associated with fruit tree decline syndrome in Ontario, Canada.</title>
        <authorList>
            <person name="Sulman M."/>
            <person name="Ellouze W."/>
            <person name="Ilyukhin E."/>
        </authorList>
    </citation>
    <scope>NUCLEOTIDE SEQUENCE [LARGE SCALE GENOMIC DNA]</scope>
    <source>
        <strain evidence="2 3">M42-189</strain>
    </source>
</reference>
<evidence type="ECO:0000313" key="3">
    <source>
        <dbReference type="Proteomes" id="UP001521785"/>
    </source>
</evidence>
<evidence type="ECO:0000313" key="2">
    <source>
        <dbReference type="EMBL" id="KAL1611924.1"/>
    </source>
</evidence>
<organism evidence="2 3">
    <name type="scientific">Paraconiothyrium brasiliense</name>
    <dbReference type="NCBI Taxonomy" id="300254"/>
    <lineage>
        <taxon>Eukaryota</taxon>
        <taxon>Fungi</taxon>
        <taxon>Dikarya</taxon>
        <taxon>Ascomycota</taxon>
        <taxon>Pezizomycotina</taxon>
        <taxon>Dothideomycetes</taxon>
        <taxon>Pleosporomycetidae</taxon>
        <taxon>Pleosporales</taxon>
        <taxon>Massarineae</taxon>
        <taxon>Didymosphaeriaceae</taxon>
        <taxon>Paraconiothyrium</taxon>
    </lineage>
</organism>
<gene>
    <name evidence="2" type="ORF">SLS60_000147</name>
</gene>
<evidence type="ECO:0000256" key="1">
    <source>
        <dbReference type="SAM" id="MobiDB-lite"/>
    </source>
</evidence>
<dbReference type="Proteomes" id="UP001521785">
    <property type="component" value="Unassembled WGS sequence"/>
</dbReference>
<feature type="region of interest" description="Disordered" evidence="1">
    <location>
        <begin position="39"/>
        <end position="63"/>
    </location>
</feature>
<keyword evidence="3" id="KW-1185">Reference proteome</keyword>
<name>A0ABR3S6L5_9PLEO</name>
<proteinExistence type="predicted"/>